<organism evidence="1 2">
    <name type="scientific">Bacillus thuringiensis YBT-1518</name>
    <dbReference type="NCBI Taxonomy" id="529122"/>
    <lineage>
        <taxon>Bacteria</taxon>
        <taxon>Bacillati</taxon>
        <taxon>Bacillota</taxon>
        <taxon>Bacilli</taxon>
        <taxon>Bacillales</taxon>
        <taxon>Bacillaceae</taxon>
        <taxon>Bacillus</taxon>
        <taxon>Bacillus cereus group</taxon>
    </lineage>
</organism>
<dbReference type="RefSeq" id="WP_023520886.1">
    <property type="nucleotide sequence ID" value="NC_022873.1"/>
</dbReference>
<sequence>MSNLVLPSNYVEIGNEEMEYIDGGYYISNSSLKGIVFSAVGTGASVAAIEAGIYAIAAGLASTVPALGWVTGAVLGANAANFAITATRAIASGKGMDIGVGFPTGLTFAVA</sequence>
<evidence type="ECO:0000313" key="2">
    <source>
        <dbReference type="Proteomes" id="UP000018566"/>
    </source>
</evidence>
<name>A0A9W3K8G8_BACTU</name>
<dbReference type="Proteomes" id="UP000018566">
    <property type="component" value="Chromosome"/>
</dbReference>
<accession>A0A9W3K8G8</accession>
<protein>
    <submittedName>
        <fullName evidence="1">Uncharacterized protein</fullName>
    </submittedName>
</protein>
<evidence type="ECO:0000313" key="1">
    <source>
        <dbReference type="EMBL" id="AHA69518.1"/>
    </source>
</evidence>
<dbReference type="AlphaFoldDB" id="A0A9W3K8G8"/>
<dbReference type="KEGG" id="bthu:YBT1518_01440"/>
<proteinExistence type="predicted"/>
<gene>
    <name evidence="1" type="ORF">YBT1518_01440</name>
</gene>
<dbReference type="EMBL" id="CP005935">
    <property type="protein sequence ID" value="AHA69518.1"/>
    <property type="molecule type" value="Genomic_DNA"/>
</dbReference>
<reference evidence="1 2" key="1">
    <citation type="submission" date="2013-05" db="EMBL/GenBank/DDBJ databases">
        <title>Complete genome sequence of Bacillus thuringiensis YBT-1518, a typical strain with high toxicity to nematode.</title>
        <authorList>
            <person name="Wang P."/>
            <person name="Zhang C."/>
            <person name="Guo M."/>
            <person name="Guo S."/>
            <person name="Zhu Y."/>
            <person name="Zheng J."/>
            <person name="Zhu L."/>
            <person name="Ruan L."/>
            <person name="Peng D."/>
            <person name="Sun M."/>
        </authorList>
    </citation>
    <scope>NUCLEOTIDE SEQUENCE [LARGE SCALE GENOMIC DNA]</scope>
    <source>
        <strain evidence="1 2">YBT-1518</strain>
    </source>
</reference>